<protein>
    <submittedName>
        <fullName evidence="6">Mhp operon transcriptional activator</fullName>
    </submittedName>
</protein>
<gene>
    <name evidence="6" type="primary">mhpR</name>
    <name evidence="6" type="ORF">CNECB9_3440004</name>
</gene>
<dbReference type="AlphaFoldDB" id="A0A1K0IIE9"/>
<sequence>MALERDAIYANVRGLTRGLDVLRALNRMESGRATAQQLAQETGLHRTTVRRLLETLMAQGFVRRSESDDTFRLTLQVRALSEGFTDDEWISTTAAPLMGELLQQVVWPSDLTTPDGDAMIIRETTHRFSPLSFHRAMVGRRLPMLLTASGRAYFANCTEAEQESIAAMLRAGAGGERQAALAADATYIRNLVGRVREDGFSTNHGDWDEQRNISALAVPVCAGPRVLGSLNVVYLSRAIKPEEAQTKFVEPLNRIARKIASSANPPLDENPSAPTTA</sequence>
<keyword evidence="2" id="KW-0238">DNA-binding</keyword>
<evidence type="ECO:0000256" key="2">
    <source>
        <dbReference type="ARBA" id="ARBA00023125"/>
    </source>
</evidence>
<feature type="domain" description="HTH iclR-type" evidence="4">
    <location>
        <begin position="12"/>
        <end position="75"/>
    </location>
</feature>
<dbReference type="PANTHER" id="PTHR30136:SF23">
    <property type="entry name" value="DNA-BINDING TRANSCRIPTIONAL ACTIVATOR MHPR"/>
    <property type="match status" value="1"/>
</dbReference>
<dbReference type="PROSITE" id="PS51077">
    <property type="entry name" value="HTH_ICLR"/>
    <property type="match status" value="1"/>
</dbReference>
<dbReference type="Pfam" id="PF01614">
    <property type="entry name" value="IclR_C"/>
    <property type="match status" value="1"/>
</dbReference>
<accession>A0A1K0IIE9</accession>
<dbReference type="SUPFAM" id="SSF46785">
    <property type="entry name" value="Winged helix' DNA-binding domain"/>
    <property type="match status" value="1"/>
</dbReference>
<dbReference type="SMART" id="SM00346">
    <property type="entry name" value="HTH_ICLR"/>
    <property type="match status" value="1"/>
</dbReference>
<dbReference type="SUPFAM" id="SSF55781">
    <property type="entry name" value="GAF domain-like"/>
    <property type="match status" value="1"/>
</dbReference>
<name>A0A1K0IIE9_CUPNE</name>
<dbReference type="GO" id="GO:0003700">
    <property type="term" value="F:DNA-binding transcription factor activity"/>
    <property type="evidence" value="ECO:0007669"/>
    <property type="project" value="TreeGrafter"/>
</dbReference>
<proteinExistence type="predicted"/>
<dbReference type="Pfam" id="PF09339">
    <property type="entry name" value="HTH_IclR"/>
    <property type="match status" value="1"/>
</dbReference>
<dbReference type="InterPro" id="IPR029016">
    <property type="entry name" value="GAF-like_dom_sf"/>
</dbReference>
<feature type="domain" description="IclR-ED" evidence="5">
    <location>
        <begin position="76"/>
        <end position="265"/>
    </location>
</feature>
<dbReference type="NCBIfam" id="NF007341">
    <property type="entry name" value="PRK09834.1-3"/>
    <property type="match status" value="1"/>
</dbReference>
<dbReference type="Gene3D" id="1.10.10.10">
    <property type="entry name" value="Winged helix-like DNA-binding domain superfamily/Winged helix DNA-binding domain"/>
    <property type="match status" value="1"/>
</dbReference>
<dbReference type="PROSITE" id="PS51078">
    <property type="entry name" value="ICLR_ED"/>
    <property type="match status" value="1"/>
</dbReference>
<dbReference type="InterPro" id="IPR014757">
    <property type="entry name" value="Tscrpt_reg_IclR_C"/>
</dbReference>
<evidence type="ECO:0000259" key="5">
    <source>
        <dbReference type="PROSITE" id="PS51078"/>
    </source>
</evidence>
<dbReference type="InterPro" id="IPR036390">
    <property type="entry name" value="WH_DNA-bd_sf"/>
</dbReference>
<dbReference type="GO" id="GO:0003677">
    <property type="term" value="F:DNA binding"/>
    <property type="evidence" value="ECO:0007669"/>
    <property type="project" value="UniProtKB-KW"/>
</dbReference>
<dbReference type="InterPro" id="IPR036388">
    <property type="entry name" value="WH-like_DNA-bd_sf"/>
</dbReference>
<reference evidence="6" key="1">
    <citation type="submission" date="2016-09" db="EMBL/GenBank/DDBJ databases">
        <authorList>
            <person name="Capua I."/>
            <person name="De Benedictis P."/>
            <person name="Joannis T."/>
            <person name="Lombin L.H."/>
            <person name="Cattoli G."/>
        </authorList>
    </citation>
    <scope>NUCLEOTIDE SEQUENCE</scope>
    <source>
        <strain evidence="6">B9</strain>
    </source>
</reference>
<dbReference type="RefSeq" id="WP_340526522.1">
    <property type="nucleotide sequence ID" value="NZ_FMSH01000273.1"/>
</dbReference>
<evidence type="ECO:0000256" key="3">
    <source>
        <dbReference type="ARBA" id="ARBA00023163"/>
    </source>
</evidence>
<evidence type="ECO:0000313" key="6">
    <source>
        <dbReference type="EMBL" id="SCU76807.1"/>
    </source>
</evidence>
<keyword evidence="3" id="KW-0804">Transcription</keyword>
<dbReference type="PANTHER" id="PTHR30136">
    <property type="entry name" value="HELIX-TURN-HELIX TRANSCRIPTIONAL REGULATOR, ICLR FAMILY"/>
    <property type="match status" value="1"/>
</dbReference>
<dbReference type="InterPro" id="IPR050707">
    <property type="entry name" value="HTH_MetabolicPath_Reg"/>
</dbReference>
<keyword evidence="1" id="KW-0805">Transcription regulation</keyword>
<dbReference type="GO" id="GO:0045892">
    <property type="term" value="P:negative regulation of DNA-templated transcription"/>
    <property type="evidence" value="ECO:0007669"/>
    <property type="project" value="TreeGrafter"/>
</dbReference>
<evidence type="ECO:0000256" key="1">
    <source>
        <dbReference type="ARBA" id="ARBA00023015"/>
    </source>
</evidence>
<organism evidence="6">
    <name type="scientific">Cupriavidus necator</name>
    <name type="common">Alcaligenes eutrophus</name>
    <name type="synonym">Ralstonia eutropha</name>
    <dbReference type="NCBI Taxonomy" id="106590"/>
    <lineage>
        <taxon>Bacteria</taxon>
        <taxon>Pseudomonadati</taxon>
        <taxon>Pseudomonadota</taxon>
        <taxon>Betaproteobacteria</taxon>
        <taxon>Burkholderiales</taxon>
        <taxon>Burkholderiaceae</taxon>
        <taxon>Cupriavidus</taxon>
    </lineage>
</organism>
<evidence type="ECO:0000259" key="4">
    <source>
        <dbReference type="PROSITE" id="PS51077"/>
    </source>
</evidence>
<dbReference type="EMBL" id="FMSH01000273">
    <property type="protein sequence ID" value="SCU76807.1"/>
    <property type="molecule type" value="Genomic_DNA"/>
</dbReference>
<dbReference type="Gene3D" id="3.30.450.40">
    <property type="match status" value="1"/>
</dbReference>
<dbReference type="InterPro" id="IPR005471">
    <property type="entry name" value="Tscrpt_reg_IclR_N"/>
</dbReference>